<dbReference type="PRINTS" id="PR00413">
    <property type="entry name" value="HADHALOGNASE"/>
</dbReference>
<evidence type="ECO:0000256" key="2">
    <source>
        <dbReference type="ARBA" id="ARBA00022801"/>
    </source>
</evidence>
<dbReference type="InParanoid" id="A0A423PM15"/>
<dbReference type="RefSeq" id="WP_123658708.1">
    <property type="nucleotide sequence ID" value="NZ_AYKG01000034.1"/>
</dbReference>
<evidence type="ECO:0000256" key="1">
    <source>
        <dbReference type="ARBA" id="ARBA00008106"/>
    </source>
</evidence>
<comment type="function">
    <text evidence="3">Catalyzes the hydrolytic dehalogenation of small (S)-2-haloalkanoic acids to yield the corresponding (R)-2-hydroxyalkanoic acids.</text>
</comment>
<dbReference type="SFLD" id="SFLDG01129">
    <property type="entry name" value="C1.5:_HAD__Beta-PGM__Phosphata"/>
    <property type="match status" value="1"/>
</dbReference>
<dbReference type="InterPro" id="IPR051540">
    <property type="entry name" value="S-2-haloacid_dehalogenase"/>
</dbReference>
<protein>
    <recommendedName>
        <fullName evidence="3">(S)-2-haloacid dehalogenase</fullName>
        <ecNumber evidence="3">3.8.1.2</ecNumber>
    </recommendedName>
    <alternativeName>
        <fullName evidence="3">2-haloalkanoic acid dehalogenase</fullName>
    </alternativeName>
    <alternativeName>
        <fullName evidence="3">Halocarboxylic acid halidohydrolase</fullName>
    </alternativeName>
    <alternativeName>
        <fullName evidence="3">L-2-haloacid dehalogenase</fullName>
    </alternativeName>
</protein>
<dbReference type="EC" id="3.8.1.2" evidence="3"/>
<proteinExistence type="inferred from homology"/>
<dbReference type="InterPro" id="IPR023198">
    <property type="entry name" value="PGP-like_dom2"/>
</dbReference>
<dbReference type="Pfam" id="PF00702">
    <property type="entry name" value="Hydrolase"/>
    <property type="match status" value="1"/>
</dbReference>
<comment type="similarity">
    <text evidence="1 3">Belongs to the HAD-like hydrolase superfamily. S-2-haloalkanoic acid dehalogenase family.</text>
</comment>
<dbReference type="Gene3D" id="1.10.150.240">
    <property type="entry name" value="Putative phosphatase, domain 2"/>
    <property type="match status" value="1"/>
</dbReference>
<dbReference type="NCBIfam" id="TIGR01493">
    <property type="entry name" value="HAD-SF-IA-v2"/>
    <property type="match status" value="1"/>
</dbReference>
<dbReference type="Gene3D" id="3.40.50.1000">
    <property type="entry name" value="HAD superfamily/HAD-like"/>
    <property type="match status" value="1"/>
</dbReference>
<dbReference type="GO" id="GO:0018784">
    <property type="term" value="F:(S)-2-haloacid dehalogenase activity"/>
    <property type="evidence" value="ECO:0007669"/>
    <property type="project" value="UniProtKB-UniRule"/>
</dbReference>
<dbReference type="NCBIfam" id="TIGR01428">
    <property type="entry name" value="HAD_type_II"/>
    <property type="match status" value="1"/>
</dbReference>
<accession>A0A423PM15</accession>
<name>A0A423PM15_9GAMM</name>
<dbReference type="InterPro" id="IPR006328">
    <property type="entry name" value="2-HAD"/>
</dbReference>
<organism evidence="4 5">
    <name type="scientific">Salinisphaera japonica YTM-1</name>
    <dbReference type="NCBI Taxonomy" id="1209778"/>
    <lineage>
        <taxon>Bacteria</taxon>
        <taxon>Pseudomonadati</taxon>
        <taxon>Pseudomonadota</taxon>
        <taxon>Gammaproteobacteria</taxon>
        <taxon>Salinisphaerales</taxon>
        <taxon>Salinisphaeraceae</taxon>
        <taxon>Salinisphaera</taxon>
    </lineage>
</organism>
<evidence type="ECO:0000313" key="4">
    <source>
        <dbReference type="EMBL" id="ROO26619.1"/>
    </source>
</evidence>
<dbReference type="EMBL" id="AYKG01000034">
    <property type="protein sequence ID" value="ROO26619.1"/>
    <property type="molecule type" value="Genomic_DNA"/>
</dbReference>
<dbReference type="PANTHER" id="PTHR43316">
    <property type="entry name" value="HYDROLASE, HALOACID DELAHOGENASE-RELATED"/>
    <property type="match status" value="1"/>
</dbReference>
<dbReference type="SFLD" id="SFLDS00003">
    <property type="entry name" value="Haloacid_Dehalogenase"/>
    <property type="match status" value="1"/>
</dbReference>
<dbReference type="AlphaFoldDB" id="A0A423PM15"/>
<dbReference type="CDD" id="cd02588">
    <property type="entry name" value="HAD_L2-DEX"/>
    <property type="match status" value="1"/>
</dbReference>
<comment type="catalytic activity">
    <reaction evidence="3">
        <text>an (S)-2-haloacid + H2O = a (2R)-2-hydroxycarboxylate + a halide anion + H(+)</text>
        <dbReference type="Rhea" id="RHEA:11192"/>
        <dbReference type="ChEBI" id="CHEBI:15377"/>
        <dbReference type="ChEBI" id="CHEBI:15378"/>
        <dbReference type="ChEBI" id="CHEBI:16042"/>
        <dbReference type="ChEBI" id="CHEBI:58314"/>
        <dbReference type="ChEBI" id="CHEBI:137405"/>
        <dbReference type="EC" id="3.8.1.2"/>
    </reaction>
</comment>
<gene>
    <name evidence="4" type="ORF">SAJA_11160</name>
</gene>
<dbReference type="OrthoDB" id="5865007at2"/>
<dbReference type="InterPro" id="IPR006439">
    <property type="entry name" value="HAD-SF_hydro_IA"/>
</dbReference>
<keyword evidence="2 3" id="KW-0378">Hydrolase</keyword>
<dbReference type="InterPro" id="IPR023214">
    <property type="entry name" value="HAD_sf"/>
</dbReference>
<dbReference type="PANTHER" id="PTHR43316:SF3">
    <property type="entry name" value="HALOACID DEHALOGENASE, TYPE II (AFU_ORTHOLOGUE AFUA_2G07750)-RELATED"/>
    <property type="match status" value="1"/>
</dbReference>
<dbReference type="Proteomes" id="UP000285310">
    <property type="component" value="Unassembled WGS sequence"/>
</dbReference>
<comment type="caution">
    <text evidence="4">The sequence shown here is derived from an EMBL/GenBank/DDBJ whole genome shotgun (WGS) entry which is preliminary data.</text>
</comment>
<evidence type="ECO:0000313" key="5">
    <source>
        <dbReference type="Proteomes" id="UP000285310"/>
    </source>
</evidence>
<dbReference type="InterPro" id="IPR036412">
    <property type="entry name" value="HAD-like_sf"/>
</dbReference>
<dbReference type="SUPFAM" id="SSF56784">
    <property type="entry name" value="HAD-like"/>
    <property type="match status" value="1"/>
</dbReference>
<sequence>MIQRCRLPRVLAFDVFGTVADWHGSVVAELAERAPAIDGDAFARDWRAGYKPAMARVARGEWPWQPIDALHRRLLEPLLDQYGLTAWSEDERADFNRVWHRLAAWPDAPPAIARLREHVICVTLSNGNVSLLVDQARRAGLQWDTVLSAELFGHFKPHPANYLGVAELFGCAPAEVCMVATHQSDLDAARSHGLQTAYIERRDEFGRNAPKQASPPDMNDWHARDLGDLADQFADSAQH</sequence>
<evidence type="ECO:0000256" key="3">
    <source>
        <dbReference type="RuleBase" id="RU368077"/>
    </source>
</evidence>
<keyword evidence="5" id="KW-1185">Reference proteome</keyword>
<reference evidence="4 5" key="1">
    <citation type="submission" date="2013-10" db="EMBL/GenBank/DDBJ databases">
        <title>Salinisphaera japonica YTM-1 Genome Sequencing.</title>
        <authorList>
            <person name="Lai Q."/>
            <person name="Li C."/>
            <person name="Shao Z."/>
        </authorList>
    </citation>
    <scope>NUCLEOTIDE SEQUENCE [LARGE SCALE GENOMIC DNA]</scope>
    <source>
        <strain evidence="4 5">YTM-1</strain>
    </source>
</reference>